<dbReference type="AlphaFoldDB" id="A0AAX2RW93"/>
<proteinExistence type="predicted"/>
<accession>A0AAX2RW93</accession>
<dbReference type="Proteomes" id="UP000298234">
    <property type="component" value="Unassembled WGS sequence"/>
</dbReference>
<reference evidence="1 2" key="1">
    <citation type="submission" date="2019-03" db="EMBL/GenBank/DDBJ databases">
        <title>Burkholderia cepacia outbreak.</title>
        <authorList>
            <person name="Farzana R."/>
            <person name="Walsh T.R."/>
        </authorList>
    </citation>
    <scope>NUCLEOTIDE SEQUENCE [LARGE SCALE GENOMIC DNA]</scope>
    <source>
        <strain evidence="2">d13</strain>
    </source>
</reference>
<gene>
    <name evidence="1" type="ORF">E3D37_04655</name>
</gene>
<dbReference type="EMBL" id="SNSQ01000004">
    <property type="protein sequence ID" value="TEU52579.1"/>
    <property type="molecule type" value="Genomic_DNA"/>
</dbReference>
<dbReference type="RefSeq" id="WP_134256970.1">
    <property type="nucleotide sequence ID" value="NZ_JAIZPV010000007.1"/>
</dbReference>
<name>A0AAX2RW93_BURCE</name>
<evidence type="ECO:0008006" key="3">
    <source>
        <dbReference type="Google" id="ProtNLM"/>
    </source>
</evidence>
<sequence length="308" mass="35751">MITKLELQHWSRRVVEALPHTNWTSLTQGPRPWLCLSGTHSDLLEEEVQAVTRRFQYRWVWRDTAWEYGVPGYRQGPLLVPLDEPLHAHAVECWLRQQAGFILLGPDEEDALVYHLQRLRLLETSDGFPISIGLHAGRPLEELCEGLPAHRLSELFGPIKRFIWYAGDERAGEWLFVDVPATDRPTSVPEGPVTLTLYDEIALDQASLAWFMRDCARAFRQRFPAYDHPDNEPVLWRHLVHFANEATDQLALTTERDVRHYMELRFRYSHELFSKDAALRDILIQRQLDGKQRLFAAEARLKTLAPTA</sequence>
<protein>
    <recommendedName>
        <fullName evidence="3">DUF4123 domain-containing protein</fullName>
    </recommendedName>
</protein>
<evidence type="ECO:0000313" key="2">
    <source>
        <dbReference type="Proteomes" id="UP000298234"/>
    </source>
</evidence>
<organism evidence="1 2">
    <name type="scientific">Burkholderia cepacia</name>
    <name type="common">Pseudomonas cepacia</name>
    <dbReference type="NCBI Taxonomy" id="292"/>
    <lineage>
        <taxon>Bacteria</taxon>
        <taxon>Pseudomonadati</taxon>
        <taxon>Pseudomonadota</taxon>
        <taxon>Betaproteobacteria</taxon>
        <taxon>Burkholderiales</taxon>
        <taxon>Burkholderiaceae</taxon>
        <taxon>Burkholderia</taxon>
        <taxon>Burkholderia cepacia complex</taxon>
    </lineage>
</organism>
<evidence type="ECO:0000313" key="1">
    <source>
        <dbReference type="EMBL" id="TEU52579.1"/>
    </source>
</evidence>
<comment type="caution">
    <text evidence="1">The sequence shown here is derived from an EMBL/GenBank/DDBJ whole genome shotgun (WGS) entry which is preliminary data.</text>
</comment>